<dbReference type="CDD" id="cd00088">
    <property type="entry name" value="HPT"/>
    <property type="match status" value="1"/>
</dbReference>
<comment type="catalytic activity">
    <reaction evidence="1">
        <text>ATP + protein L-histidine = ADP + protein N-phospho-L-histidine.</text>
        <dbReference type="EC" id="2.7.13.3"/>
    </reaction>
</comment>
<evidence type="ECO:0000256" key="2">
    <source>
        <dbReference type="ARBA" id="ARBA00012438"/>
    </source>
</evidence>
<dbReference type="PROSITE" id="PS50851">
    <property type="entry name" value="CHEW"/>
    <property type="match status" value="1"/>
</dbReference>
<dbReference type="SUPFAM" id="SSF55052">
    <property type="entry name" value="CheY-binding domain of CheA"/>
    <property type="match status" value="1"/>
</dbReference>
<dbReference type="InterPro" id="IPR037006">
    <property type="entry name" value="CheA-like_homodim_sf"/>
</dbReference>
<dbReference type="CDD" id="cd16916">
    <property type="entry name" value="HATPase_CheA-like"/>
    <property type="match status" value="1"/>
</dbReference>
<dbReference type="InterPro" id="IPR002545">
    <property type="entry name" value="CheW-lke_dom"/>
</dbReference>
<evidence type="ECO:0000256" key="7">
    <source>
        <dbReference type="ARBA" id="ARBA00022741"/>
    </source>
</evidence>
<dbReference type="InterPro" id="IPR036890">
    <property type="entry name" value="HATPase_C_sf"/>
</dbReference>
<dbReference type="InterPro" id="IPR004105">
    <property type="entry name" value="CheA-like_dim"/>
</dbReference>
<dbReference type="PROSITE" id="PS50109">
    <property type="entry name" value="HIS_KIN"/>
    <property type="match status" value="1"/>
</dbReference>
<keyword evidence="8" id="KW-0418">Kinase</keyword>
<dbReference type="Gene3D" id="1.20.120.160">
    <property type="entry name" value="HPT domain"/>
    <property type="match status" value="1"/>
</dbReference>
<dbReference type="GO" id="GO:0005524">
    <property type="term" value="F:ATP binding"/>
    <property type="evidence" value="ECO:0007669"/>
    <property type="project" value="UniProtKB-KW"/>
</dbReference>
<keyword evidence="5 11" id="KW-0597">Phosphoprotein</keyword>
<evidence type="ECO:0000256" key="4">
    <source>
        <dbReference type="ARBA" id="ARBA00022500"/>
    </source>
</evidence>
<dbReference type="SUPFAM" id="SSF50341">
    <property type="entry name" value="CheW-like"/>
    <property type="match status" value="1"/>
</dbReference>
<protein>
    <recommendedName>
        <fullName evidence="3">Chemotaxis protein CheA</fullName>
        <ecNumber evidence="2">2.7.13.3</ecNumber>
    </recommendedName>
</protein>
<dbReference type="InterPro" id="IPR035891">
    <property type="entry name" value="CheY-binding_CheA"/>
</dbReference>
<accession>A0A7V4WLY0</accession>
<evidence type="ECO:0000256" key="9">
    <source>
        <dbReference type="ARBA" id="ARBA00022840"/>
    </source>
</evidence>
<dbReference type="SUPFAM" id="SSF55874">
    <property type="entry name" value="ATPase domain of HSP90 chaperone/DNA topoisomerase II/histidine kinase"/>
    <property type="match status" value="1"/>
</dbReference>
<dbReference type="InterPro" id="IPR036097">
    <property type="entry name" value="HisK_dim/P_sf"/>
</dbReference>
<dbReference type="InterPro" id="IPR005467">
    <property type="entry name" value="His_kinase_dom"/>
</dbReference>
<dbReference type="InterPro" id="IPR010808">
    <property type="entry name" value="CheA_P2-bd"/>
</dbReference>
<keyword evidence="6" id="KW-0808">Transferase</keyword>
<dbReference type="Gene3D" id="1.10.287.560">
    <property type="entry name" value="Histidine kinase CheA-like, homodimeric domain"/>
    <property type="match status" value="1"/>
</dbReference>
<dbReference type="EC" id="2.7.13.3" evidence="2"/>
<evidence type="ECO:0000259" key="15">
    <source>
        <dbReference type="PROSITE" id="PS50851"/>
    </source>
</evidence>
<dbReference type="InterPro" id="IPR051315">
    <property type="entry name" value="Bact_Chemotaxis_CheA"/>
</dbReference>
<feature type="region of interest" description="Disordered" evidence="13">
    <location>
        <begin position="133"/>
        <end position="155"/>
    </location>
</feature>
<feature type="domain" description="Histidine kinase" evidence="14">
    <location>
        <begin position="274"/>
        <end position="532"/>
    </location>
</feature>
<dbReference type="Pfam" id="PF02895">
    <property type="entry name" value="H-kinase_dim"/>
    <property type="match status" value="1"/>
</dbReference>
<keyword evidence="12" id="KW-0175">Coiled coil</keyword>
<dbReference type="Pfam" id="PF01584">
    <property type="entry name" value="CheW"/>
    <property type="match status" value="1"/>
</dbReference>
<dbReference type="EMBL" id="DTIY01000077">
    <property type="protein sequence ID" value="HGY40189.1"/>
    <property type="molecule type" value="Genomic_DNA"/>
</dbReference>
<evidence type="ECO:0000256" key="8">
    <source>
        <dbReference type="ARBA" id="ARBA00022777"/>
    </source>
</evidence>
<feature type="modified residue" description="Phosphohistidine" evidence="11">
    <location>
        <position position="50"/>
    </location>
</feature>
<dbReference type="InterPro" id="IPR036061">
    <property type="entry name" value="CheW-like_dom_sf"/>
</dbReference>
<dbReference type="SMART" id="SM00387">
    <property type="entry name" value="HATPase_c"/>
    <property type="match status" value="1"/>
</dbReference>
<organism evidence="17">
    <name type="scientific">Candidatus Caldatribacterium saccharofermentans</name>
    <dbReference type="NCBI Taxonomy" id="1454753"/>
    <lineage>
        <taxon>Bacteria</taxon>
        <taxon>Pseudomonadati</taxon>
        <taxon>Atribacterota</taxon>
        <taxon>Atribacteria</taxon>
        <taxon>Atribacterales</taxon>
        <taxon>Candidatus Caldatribacteriaceae</taxon>
        <taxon>Candidatus Caldatribacterium</taxon>
    </lineage>
</organism>
<dbReference type="InterPro" id="IPR036641">
    <property type="entry name" value="HPT_dom_sf"/>
</dbReference>
<evidence type="ECO:0000256" key="11">
    <source>
        <dbReference type="PROSITE-ProRule" id="PRU00110"/>
    </source>
</evidence>
<dbReference type="PRINTS" id="PR00344">
    <property type="entry name" value="BCTRLSENSOR"/>
</dbReference>
<dbReference type="InterPro" id="IPR004358">
    <property type="entry name" value="Sig_transdc_His_kin-like_C"/>
</dbReference>
<dbReference type="RefSeq" id="WP_427365364.1">
    <property type="nucleotide sequence ID" value="NZ_CP187957.1"/>
</dbReference>
<dbReference type="InterPro" id="IPR037052">
    <property type="entry name" value="CheA-like_P2_sf"/>
</dbReference>
<evidence type="ECO:0000259" key="14">
    <source>
        <dbReference type="PROSITE" id="PS50109"/>
    </source>
</evidence>
<keyword evidence="10" id="KW-0902">Two-component regulatory system</keyword>
<dbReference type="SMART" id="SM00260">
    <property type="entry name" value="CheW"/>
    <property type="match status" value="1"/>
</dbReference>
<comment type="caution">
    <text evidence="17">The sequence shown here is derived from an EMBL/GenBank/DDBJ whole genome shotgun (WGS) entry which is preliminary data.</text>
</comment>
<dbReference type="SUPFAM" id="SSF47384">
    <property type="entry name" value="Homodimeric domain of signal transducing histidine kinase"/>
    <property type="match status" value="1"/>
</dbReference>
<dbReference type="InterPro" id="IPR003594">
    <property type="entry name" value="HATPase_dom"/>
</dbReference>
<name>A0A7V4WLY0_9BACT</name>
<evidence type="ECO:0000259" key="16">
    <source>
        <dbReference type="PROSITE" id="PS50894"/>
    </source>
</evidence>
<evidence type="ECO:0000256" key="1">
    <source>
        <dbReference type="ARBA" id="ARBA00000085"/>
    </source>
</evidence>
<dbReference type="FunFam" id="3.30.565.10:FF:000016">
    <property type="entry name" value="Chemotaxis protein CheA, putative"/>
    <property type="match status" value="1"/>
</dbReference>
<proteinExistence type="predicted"/>
<dbReference type="AlphaFoldDB" id="A0A7V4WLY0"/>
<feature type="domain" description="HPt" evidence="16">
    <location>
        <begin position="3"/>
        <end position="107"/>
    </location>
</feature>
<dbReference type="Gene3D" id="3.30.565.10">
    <property type="entry name" value="Histidine kinase-like ATPase, C-terminal domain"/>
    <property type="match status" value="1"/>
</dbReference>
<dbReference type="InterPro" id="IPR008207">
    <property type="entry name" value="Sig_transdc_His_kin_Hpt_dom"/>
</dbReference>
<evidence type="ECO:0000313" key="17">
    <source>
        <dbReference type="EMBL" id="HGY40189.1"/>
    </source>
</evidence>
<evidence type="ECO:0000256" key="13">
    <source>
        <dbReference type="SAM" id="MobiDB-lite"/>
    </source>
</evidence>
<evidence type="ECO:0000256" key="5">
    <source>
        <dbReference type="ARBA" id="ARBA00022553"/>
    </source>
</evidence>
<feature type="coiled-coil region" evidence="12">
    <location>
        <begin position="293"/>
        <end position="320"/>
    </location>
</feature>
<keyword evidence="9" id="KW-0067">ATP-binding</keyword>
<reference evidence="17" key="1">
    <citation type="journal article" date="2020" name="mSystems">
        <title>Genome- and Community-Level Interaction Insights into Carbon Utilization and Element Cycling Functions of Hydrothermarchaeota in Hydrothermal Sediment.</title>
        <authorList>
            <person name="Zhou Z."/>
            <person name="Liu Y."/>
            <person name="Xu W."/>
            <person name="Pan J."/>
            <person name="Luo Z.H."/>
            <person name="Li M."/>
        </authorList>
    </citation>
    <scope>NUCLEOTIDE SEQUENCE [LARGE SCALE GENOMIC DNA]</scope>
    <source>
        <strain evidence="17">SpSt-82</strain>
    </source>
</reference>
<dbReference type="Gene3D" id="2.30.30.40">
    <property type="entry name" value="SH3 Domains"/>
    <property type="match status" value="1"/>
</dbReference>
<dbReference type="PANTHER" id="PTHR43395:SF1">
    <property type="entry name" value="CHEMOTAXIS PROTEIN CHEA"/>
    <property type="match status" value="1"/>
</dbReference>
<evidence type="ECO:0000256" key="10">
    <source>
        <dbReference type="ARBA" id="ARBA00023012"/>
    </source>
</evidence>
<dbReference type="PANTHER" id="PTHR43395">
    <property type="entry name" value="SENSOR HISTIDINE KINASE CHEA"/>
    <property type="match status" value="1"/>
</dbReference>
<keyword evidence="7" id="KW-0547">Nucleotide-binding</keyword>
<dbReference type="PROSITE" id="PS50894">
    <property type="entry name" value="HPT"/>
    <property type="match status" value="1"/>
</dbReference>
<dbReference type="GO" id="GO:0006935">
    <property type="term" value="P:chemotaxis"/>
    <property type="evidence" value="ECO:0007669"/>
    <property type="project" value="UniProtKB-KW"/>
</dbReference>
<feature type="domain" description="CheW-like" evidence="15">
    <location>
        <begin position="534"/>
        <end position="673"/>
    </location>
</feature>
<dbReference type="GO" id="GO:0005737">
    <property type="term" value="C:cytoplasm"/>
    <property type="evidence" value="ECO:0007669"/>
    <property type="project" value="InterPro"/>
</dbReference>
<sequence>MAEAFDMERYLGVFLEEVEEHIERLEENLVQLEKSPDDESLVQAIFRSFHTIKGSSSSMGFQRMMELAHLMENLLDGVRKKTIAVTPELVDALLRGVDLLKFMRNGIALEGKEPEVETGEIVGMLQRFLGAQGGGQGGEEVGEEPEVEAKPEETSQEEKDYMVRVFLTLDCSMKGVRAYLVINRLQENGIDVVSTNPSLTELESERFGQSFDIFVRSELPPEEIRRIVESVAEVEKAEVTVQERETLMRVEREEKKEEGGIRVPSQEKRRVTSGLKKTVRVDVERLDALMNLVGELVIDRARLEDIIRKLQENKEVAHLRSLLADTTTHIGRVTNELQMEIMKARMLPLAEVFNRFPRMVRDLARNFGKEIDFIIEGEDTELDRSLIEEITDPLIHLLRNAVDHGIEPPAERVALGKPPRGRILLKAYQEENSVVILVQDDGRGIDVERVRQKALALGLASQEELARMSDREAIEFIFYSGFSTNDNVTDVSGRGVGMDIVRRNIERVNGQVHVESEKGKGTTFFLRLPLTLAIIRALLVRVNGAIYSIPLADVVEIEKIEKKNTYWANKTLTSLFRGKTLPLLRLQDLLEGKKAEYEEGMNIPDVLYTVVVNTARVLAGLVVDEIVGEQEIVIKSLGSYIGDVRGLGGATILGDGRVSLIVDVASLLWKMVQVGG</sequence>
<gene>
    <name evidence="17" type="ORF">ENW11_10345</name>
</gene>
<dbReference type="Pfam" id="PF02518">
    <property type="entry name" value="HATPase_c"/>
    <property type="match status" value="1"/>
</dbReference>
<dbReference type="Pfam" id="PF07194">
    <property type="entry name" value="P2"/>
    <property type="match status" value="1"/>
</dbReference>
<dbReference type="SMART" id="SM01231">
    <property type="entry name" value="H-kinase_dim"/>
    <property type="match status" value="1"/>
</dbReference>
<dbReference type="GO" id="GO:0000155">
    <property type="term" value="F:phosphorelay sensor kinase activity"/>
    <property type="evidence" value="ECO:0007669"/>
    <property type="project" value="InterPro"/>
</dbReference>
<keyword evidence="4" id="KW-0145">Chemotaxis</keyword>
<evidence type="ECO:0000256" key="3">
    <source>
        <dbReference type="ARBA" id="ARBA00021495"/>
    </source>
</evidence>
<dbReference type="Pfam" id="PF01627">
    <property type="entry name" value="Hpt"/>
    <property type="match status" value="1"/>
</dbReference>
<dbReference type="SMART" id="SM00073">
    <property type="entry name" value="HPT"/>
    <property type="match status" value="1"/>
</dbReference>
<dbReference type="SUPFAM" id="SSF47226">
    <property type="entry name" value="Histidine-containing phosphotransfer domain, HPT domain"/>
    <property type="match status" value="1"/>
</dbReference>
<evidence type="ECO:0000256" key="6">
    <source>
        <dbReference type="ARBA" id="ARBA00022679"/>
    </source>
</evidence>
<dbReference type="Gene3D" id="3.30.70.1110">
    <property type="entry name" value="Histidine kinase CheA-like, P2 response regulator-binding domain"/>
    <property type="match status" value="1"/>
</dbReference>
<evidence type="ECO:0000256" key="12">
    <source>
        <dbReference type="SAM" id="Coils"/>
    </source>
</evidence>